<dbReference type="Proteomes" id="UP001500879">
    <property type="component" value="Unassembled WGS sequence"/>
</dbReference>
<dbReference type="RefSeq" id="WP_344025675.1">
    <property type="nucleotide sequence ID" value="NZ_BAAABX010000042.1"/>
</dbReference>
<feature type="transmembrane region" description="Helical" evidence="1">
    <location>
        <begin position="232"/>
        <end position="249"/>
    </location>
</feature>
<keyword evidence="1" id="KW-1133">Transmembrane helix</keyword>
<comment type="caution">
    <text evidence="2">The sequence shown here is derived from an EMBL/GenBank/DDBJ whole genome shotgun (WGS) entry which is preliminary data.</text>
</comment>
<evidence type="ECO:0000313" key="3">
    <source>
        <dbReference type="Proteomes" id="UP001500879"/>
    </source>
</evidence>
<reference evidence="3" key="1">
    <citation type="journal article" date="2019" name="Int. J. Syst. Evol. Microbiol.">
        <title>The Global Catalogue of Microorganisms (GCM) 10K type strain sequencing project: providing services to taxonomists for standard genome sequencing and annotation.</title>
        <authorList>
            <consortium name="The Broad Institute Genomics Platform"/>
            <consortium name="The Broad Institute Genome Sequencing Center for Infectious Disease"/>
            <person name="Wu L."/>
            <person name="Ma J."/>
        </authorList>
    </citation>
    <scope>NUCLEOTIDE SEQUENCE [LARGE SCALE GENOMIC DNA]</scope>
    <source>
        <strain evidence="3">JCM 4788</strain>
    </source>
</reference>
<dbReference type="PROSITE" id="PS51257">
    <property type="entry name" value="PROKAR_LIPOPROTEIN"/>
    <property type="match status" value="1"/>
</dbReference>
<keyword evidence="1" id="KW-0472">Membrane</keyword>
<proteinExistence type="predicted"/>
<name>A0ABP3IQP0_9ACTN</name>
<evidence type="ECO:0000313" key="2">
    <source>
        <dbReference type="EMBL" id="GAA0412589.1"/>
    </source>
</evidence>
<organism evidence="2 3">
    <name type="scientific">Streptomyces luteireticuli</name>
    <dbReference type="NCBI Taxonomy" id="173858"/>
    <lineage>
        <taxon>Bacteria</taxon>
        <taxon>Bacillati</taxon>
        <taxon>Actinomycetota</taxon>
        <taxon>Actinomycetes</taxon>
        <taxon>Kitasatosporales</taxon>
        <taxon>Streptomycetaceae</taxon>
        <taxon>Streptomyces</taxon>
    </lineage>
</organism>
<gene>
    <name evidence="2" type="ORF">GCM10010357_37180</name>
</gene>
<keyword evidence="3" id="KW-1185">Reference proteome</keyword>
<sequence length="459" mass="48334">MPTASPRFRAGFVLIAVLALLLGCWQPPDAARARAHVVAGMAPNDQDPVRSQLSDQALDEGVKAACTNDPQHAACKLPKEQWGSVGRTISDDATQLLNDPEFTAESVKAREVFLKYGAKRAAPNFSKLIDVGFKKVLPGVQTVLDREGEISAATGVLAAGVGQQKFPIKEVVSAAVGLIPVVGDIKGLVDDVTALTNPSDVVGFVGGVIGVVGTAVSVVFPPAAIVVSAVKLAFNIAVAIFTSLFGFGGPPPKTYDTVDAFVKDGGTVAIGEDEVTVDVSKDPGEPCAYGNEKESPGVDYPSFTYDVGHPSENSQVGGYEMPVRIEPVMAETPFAGRIDAWLTNGPNGAVPYHCDAPWSSFTLNLPFVFQGKGIAHNAFVLTPPGDMRCTQLGAEETIDGEKHICKNFDVDYTIQAAFSAEFLPADNKKPLSYGKVVPVHYYGTAPYWIPESAPAASAA</sequence>
<evidence type="ECO:0000256" key="1">
    <source>
        <dbReference type="SAM" id="Phobius"/>
    </source>
</evidence>
<protein>
    <submittedName>
        <fullName evidence="2">Uncharacterized protein</fullName>
    </submittedName>
</protein>
<accession>A0ABP3IQP0</accession>
<keyword evidence="1" id="KW-0812">Transmembrane</keyword>
<feature type="transmembrane region" description="Helical" evidence="1">
    <location>
        <begin position="201"/>
        <end position="220"/>
    </location>
</feature>
<dbReference type="EMBL" id="BAAABX010000042">
    <property type="protein sequence ID" value="GAA0412589.1"/>
    <property type="molecule type" value="Genomic_DNA"/>
</dbReference>